<protein>
    <recommendedName>
        <fullName evidence="1">Thioesterase domain-containing protein</fullName>
    </recommendedName>
</protein>
<dbReference type="AlphaFoldDB" id="B4RGM6"/>
<reference evidence="2 3" key="1">
    <citation type="journal article" date="2008" name="BMC Genomics">
        <title>Complete genome of Phenylobacterium zucineum - a novel facultative intracellular bacterium isolated from human erythroleukemia cell line K562.</title>
        <authorList>
            <person name="Luo Y."/>
            <person name="Xu X."/>
            <person name="Ding Z."/>
            <person name="Liu Z."/>
            <person name="Zhang B."/>
            <person name="Yan Z."/>
            <person name="Sun J."/>
            <person name="Hu S."/>
            <person name="Hu X."/>
        </authorList>
    </citation>
    <scope>NUCLEOTIDE SEQUENCE [LARGE SCALE GENOMIC DNA]</scope>
    <source>
        <strain evidence="2 3">HLK1</strain>
    </source>
</reference>
<dbReference type="RefSeq" id="WP_012523070.1">
    <property type="nucleotide sequence ID" value="NC_011144.1"/>
</dbReference>
<dbReference type="InterPro" id="IPR006683">
    <property type="entry name" value="Thioestr_dom"/>
</dbReference>
<dbReference type="Pfam" id="PF03061">
    <property type="entry name" value="4HBT"/>
    <property type="match status" value="1"/>
</dbReference>
<dbReference type="Gene3D" id="3.10.129.10">
    <property type="entry name" value="Hotdog Thioesterase"/>
    <property type="match status" value="1"/>
</dbReference>
<dbReference type="InterPro" id="IPR029069">
    <property type="entry name" value="HotDog_dom_sf"/>
</dbReference>
<dbReference type="Proteomes" id="UP000001868">
    <property type="component" value="Chromosome"/>
</dbReference>
<organism evidence="2 3">
    <name type="scientific">Phenylobacterium zucineum (strain HLK1)</name>
    <dbReference type="NCBI Taxonomy" id="450851"/>
    <lineage>
        <taxon>Bacteria</taxon>
        <taxon>Pseudomonadati</taxon>
        <taxon>Pseudomonadota</taxon>
        <taxon>Alphaproteobacteria</taxon>
        <taxon>Caulobacterales</taxon>
        <taxon>Caulobacteraceae</taxon>
        <taxon>Phenylobacterium</taxon>
    </lineage>
</organism>
<dbReference type="eggNOG" id="COG2050">
    <property type="taxonomic scope" value="Bacteria"/>
</dbReference>
<dbReference type="GO" id="GO:0016790">
    <property type="term" value="F:thiolester hydrolase activity"/>
    <property type="evidence" value="ECO:0007669"/>
    <property type="project" value="UniProtKB-ARBA"/>
</dbReference>
<evidence type="ECO:0000313" key="3">
    <source>
        <dbReference type="Proteomes" id="UP000001868"/>
    </source>
</evidence>
<dbReference type="OrthoDB" id="8446488at2"/>
<evidence type="ECO:0000259" key="1">
    <source>
        <dbReference type="Pfam" id="PF03061"/>
    </source>
</evidence>
<dbReference type="STRING" id="450851.PHZ_c2523"/>
<dbReference type="HOGENOM" id="CLU_1650540_0_0_5"/>
<accession>B4RGM6</accession>
<gene>
    <name evidence="2" type="ordered locus">PHZ_c2523</name>
</gene>
<name>B4RGM6_PHEZH</name>
<evidence type="ECO:0000313" key="2">
    <source>
        <dbReference type="EMBL" id="ACG78932.1"/>
    </source>
</evidence>
<proteinExistence type="predicted"/>
<dbReference type="EMBL" id="CP000747">
    <property type="protein sequence ID" value="ACG78932.1"/>
    <property type="molecule type" value="Genomic_DNA"/>
</dbReference>
<dbReference type="SUPFAM" id="SSF54637">
    <property type="entry name" value="Thioesterase/thiol ester dehydrase-isomerase"/>
    <property type="match status" value="1"/>
</dbReference>
<keyword evidence="3" id="KW-1185">Reference proteome</keyword>
<feature type="domain" description="Thioesterase" evidence="1">
    <location>
        <begin position="53"/>
        <end position="126"/>
    </location>
</feature>
<sequence>MSRGTDTLDSIVRGEARPQPVHETLRLGGVDAWGENWVRKVWRPTPEVLFADGRMFGGYIAALADQMLAYSAYTVIPEGRAFTTVNLQVQMLGQARGQPLVIEARVAHANRSIISTECELRRLDDNGLVAKAVAQQLVIPLQRLGTLGAGGQAEATTSGA</sequence>
<dbReference type="KEGG" id="pzu:PHZ_c2523"/>
<dbReference type="CDD" id="cd03443">
    <property type="entry name" value="PaaI_thioesterase"/>
    <property type="match status" value="1"/>
</dbReference>